<name>D3BH02_HETP5</name>
<dbReference type="Proteomes" id="UP000001396">
    <property type="component" value="Unassembled WGS sequence"/>
</dbReference>
<comment type="caution">
    <text evidence="2">The sequence shown here is derived from an EMBL/GenBank/DDBJ whole genome shotgun (WGS) entry which is preliminary data.</text>
</comment>
<keyword evidence="1" id="KW-1133">Transmembrane helix</keyword>
<evidence type="ECO:0000313" key="3">
    <source>
        <dbReference type="Proteomes" id="UP000001396"/>
    </source>
</evidence>
<dbReference type="InParanoid" id="D3BH02"/>
<evidence type="ECO:0000256" key="1">
    <source>
        <dbReference type="SAM" id="Phobius"/>
    </source>
</evidence>
<keyword evidence="1" id="KW-0812">Transmembrane</keyword>
<dbReference type="AlphaFoldDB" id="D3BH02"/>
<evidence type="ECO:0000313" key="2">
    <source>
        <dbReference type="EMBL" id="EFA79386.1"/>
    </source>
</evidence>
<accession>D3BH02</accession>
<feature type="transmembrane region" description="Helical" evidence="1">
    <location>
        <begin position="522"/>
        <end position="543"/>
    </location>
</feature>
<reference evidence="2 3" key="1">
    <citation type="journal article" date="2011" name="Genome Res.">
        <title>Phylogeny-wide analysis of social amoeba genomes highlights ancient origins for complex intercellular communication.</title>
        <authorList>
            <person name="Heidel A.J."/>
            <person name="Lawal H.M."/>
            <person name="Felder M."/>
            <person name="Schilde C."/>
            <person name="Helps N.R."/>
            <person name="Tunggal B."/>
            <person name="Rivero F."/>
            <person name="John U."/>
            <person name="Schleicher M."/>
            <person name="Eichinger L."/>
            <person name="Platzer M."/>
            <person name="Noegel A.A."/>
            <person name="Schaap P."/>
            <person name="Gloeckner G."/>
        </authorList>
    </citation>
    <scope>NUCLEOTIDE SEQUENCE [LARGE SCALE GENOMIC DNA]</scope>
    <source>
        <strain evidence="3">ATCC 26659 / Pp 5 / PN500</strain>
    </source>
</reference>
<dbReference type="EMBL" id="ADBJ01000035">
    <property type="protein sequence ID" value="EFA79386.1"/>
    <property type="molecule type" value="Genomic_DNA"/>
</dbReference>
<dbReference type="RefSeq" id="XP_020431507.1">
    <property type="nucleotide sequence ID" value="XM_020578638.1"/>
</dbReference>
<organism evidence="2 3">
    <name type="scientific">Heterostelium pallidum (strain ATCC 26659 / Pp 5 / PN500)</name>
    <name type="common">Cellular slime mold</name>
    <name type="synonym">Polysphondylium pallidum</name>
    <dbReference type="NCBI Taxonomy" id="670386"/>
    <lineage>
        <taxon>Eukaryota</taxon>
        <taxon>Amoebozoa</taxon>
        <taxon>Evosea</taxon>
        <taxon>Eumycetozoa</taxon>
        <taxon>Dictyostelia</taxon>
        <taxon>Acytosteliales</taxon>
        <taxon>Acytosteliaceae</taxon>
        <taxon>Heterostelium</taxon>
    </lineage>
</organism>
<dbReference type="GeneID" id="31363285"/>
<sequence>MKIDDLITLLIFMIVNPISFAISQWSNTTIVSSNVNIYQFYLSSISTFNVTSSHLSMNSLSIIGSSFTLENSTLSVNVEIRVNSDPPNPPNPIPLYYTASNVEYLSSVNLNNVTANISTNSDMTEYFDIYLYNSNVLISNQSGLSRIHSRSNSFLTIENVSQTIPGFDGSSSNLRILNCTNLSFQSWLVDDYAPIDMIDSTISIPVYSYTGLHSLRLLNSNLNVGYWTSSVSVYSHILLSNSSISLNTFNRYVYIPTYLFDADLYNSTLTIEYLMSYTPAMSINLNLYENNNVGIGGVLTTFIESTISLKGYIRTSNNFSFTTSNVYFYGIIDSDGVTQDTCNIIAHNLIFDRSKFTPFCNYIAGFNSIQILNSSVVLNNSLTIDTDFYSDTLTTFTFTLHTNDIFTQVSLNTIPYYQFTSSIFINYNFSSIVDGFEIPLIKFAKLDRTTDNITISNRVTYFSFSNDTSIYEKVPIFNADTYYRDPYIYTRFSLVGYVTLPPTVTPTPTKDSPSSRPSNTTIVFSIVGSVLALIITATIITVIKFVKNKKAKRIDAMKMTPHEENYITEKGKWIGMLSPHTKALVTIQPTEKEFNGEYLPNTSLEIEPKEIE</sequence>
<keyword evidence="1" id="KW-0472">Membrane</keyword>
<gene>
    <name evidence="2" type="ORF">PPL_07804</name>
</gene>
<protein>
    <submittedName>
        <fullName evidence="2">Uncharacterized protein</fullName>
    </submittedName>
</protein>
<proteinExistence type="predicted"/>
<keyword evidence="3" id="KW-1185">Reference proteome</keyword>